<organism evidence="2 3">
    <name type="scientific">Bremerella volcania</name>
    <dbReference type="NCBI Taxonomy" id="2527984"/>
    <lineage>
        <taxon>Bacteria</taxon>
        <taxon>Pseudomonadati</taxon>
        <taxon>Planctomycetota</taxon>
        <taxon>Planctomycetia</taxon>
        <taxon>Pirellulales</taxon>
        <taxon>Pirellulaceae</taxon>
        <taxon>Bremerella</taxon>
    </lineage>
</organism>
<dbReference type="PANTHER" id="PTHR42964">
    <property type="entry name" value="ENOYL-COA HYDRATASE"/>
    <property type="match status" value="1"/>
</dbReference>
<evidence type="ECO:0000313" key="3">
    <source>
        <dbReference type="Proteomes" id="UP000318626"/>
    </source>
</evidence>
<dbReference type="Gene3D" id="1.10.12.10">
    <property type="entry name" value="Lyase 2-enoyl-coa Hydratase, Chain A, domain 2"/>
    <property type="match status" value="1"/>
</dbReference>
<keyword evidence="2" id="KW-0456">Lyase</keyword>
<dbReference type="SUPFAM" id="SSF52096">
    <property type="entry name" value="ClpP/crotonase"/>
    <property type="match status" value="1"/>
</dbReference>
<dbReference type="GO" id="GO:0004300">
    <property type="term" value="F:enoyl-CoA hydratase activity"/>
    <property type="evidence" value="ECO:0007669"/>
    <property type="project" value="UniProtKB-EC"/>
</dbReference>
<reference evidence="3" key="1">
    <citation type="submission" date="2019-02" db="EMBL/GenBank/DDBJ databases">
        <title>Deep-cultivation of Planctomycetes and their phenomic and genomic characterization uncovers novel biology.</title>
        <authorList>
            <person name="Wiegand S."/>
            <person name="Jogler M."/>
            <person name="Boedeker C."/>
            <person name="Pinto D."/>
            <person name="Vollmers J."/>
            <person name="Rivas-Marin E."/>
            <person name="Kohn T."/>
            <person name="Peeters S.H."/>
            <person name="Heuer A."/>
            <person name="Rast P."/>
            <person name="Oberbeckmann S."/>
            <person name="Bunk B."/>
            <person name="Jeske O."/>
            <person name="Meyerdierks A."/>
            <person name="Storesund J.E."/>
            <person name="Kallscheuer N."/>
            <person name="Luecker S."/>
            <person name="Lage O.M."/>
            <person name="Pohl T."/>
            <person name="Merkel B.J."/>
            <person name="Hornburger P."/>
            <person name="Mueller R.-W."/>
            <person name="Bruemmer F."/>
            <person name="Labrenz M."/>
            <person name="Spormann A.M."/>
            <person name="Op den Camp H."/>
            <person name="Overmann J."/>
            <person name="Amann R."/>
            <person name="Jetten M.S.M."/>
            <person name="Mascher T."/>
            <person name="Medema M.H."/>
            <person name="Devos D.P."/>
            <person name="Kaster A.-K."/>
            <person name="Ovreas L."/>
            <person name="Rohde M."/>
            <person name="Galperin M.Y."/>
            <person name="Jogler C."/>
        </authorList>
    </citation>
    <scope>NUCLEOTIDE SEQUENCE [LARGE SCALE GENOMIC DNA]</scope>
    <source>
        <strain evidence="3">Pan97</strain>
    </source>
</reference>
<dbReference type="InterPro" id="IPR001753">
    <property type="entry name" value="Enoyl-CoA_hydra/iso"/>
</dbReference>
<dbReference type="EC" id="4.2.1.17" evidence="2"/>
<dbReference type="InterPro" id="IPR029045">
    <property type="entry name" value="ClpP/crotonase-like_dom_sf"/>
</dbReference>
<dbReference type="Proteomes" id="UP000318626">
    <property type="component" value="Chromosome"/>
</dbReference>
<dbReference type="AlphaFoldDB" id="A0A518C5G3"/>
<keyword evidence="3" id="KW-1185">Reference proteome</keyword>
<proteinExistence type="inferred from homology"/>
<comment type="similarity">
    <text evidence="1">Belongs to the enoyl-CoA hydratase/isomerase family.</text>
</comment>
<accession>A0A518C5G3</accession>
<dbReference type="InterPro" id="IPR014748">
    <property type="entry name" value="Enoyl-CoA_hydra_C"/>
</dbReference>
<dbReference type="KEGG" id="bvo:Pan97_14760"/>
<dbReference type="InterPro" id="IPR051683">
    <property type="entry name" value="Enoyl-CoA_Hydratase/Isomerase"/>
</dbReference>
<name>A0A518C5G3_9BACT</name>
<dbReference type="PANTHER" id="PTHR42964:SF1">
    <property type="entry name" value="POLYKETIDE BIOSYNTHESIS ENOYL-COA HYDRATASE PKSH-RELATED"/>
    <property type="match status" value="1"/>
</dbReference>
<dbReference type="EMBL" id="CP036289">
    <property type="protein sequence ID" value="QDU74468.1"/>
    <property type="molecule type" value="Genomic_DNA"/>
</dbReference>
<evidence type="ECO:0000313" key="2">
    <source>
        <dbReference type="EMBL" id="QDU74468.1"/>
    </source>
</evidence>
<dbReference type="Pfam" id="PF00378">
    <property type="entry name" value="ECH_1"/>
    <property type="match status" value="1"/>
</dbReference>
<dbReference type="CDD" id="cd06558">
    <property type="entry name" value="crotonase-like"/>
    <property type="match status" value="1"/>
</dbReference>
<sequence length="311" mass="33908">MWHFRNIILVPSPPRGEGTGNVRVPDWVRSCYDGGLVHFSTPFLCGLVIKMSQPPILVKVHQNLGTISIHREEKRNALTRAMVFDLIQAFRDLHGERKVRAVVLTGGGSAFCSGLCLEEMNAIVKEDDNFDRWHQDTSSLAELLQLMLQFPKPIISAVNGPAMGFGAGLVLASDIVIAGPEATLGFPEPKRGIVSGLCTPLLHFRTGGRHAARLLLTGETITAERAVQIGAYDEIIPTKNLWAYAAELTKQIAQSAPQAIQLTKKHLNETVGEQLEMLISLGAAASATSRTTEAAKEGLAAFVEKREPEWK</sequence>
<dbReference type="Gene3D" id="3.90.226.10">
    <property type="entry name" value="2-enoyl-CoA Hydratase, Chain A, domain 1"/>
    <property type="match status" value="1"/>
</dbReference>
<gene>
    <name evidence="2" type="primary">paaF</name>
    <name evidence="2" type="ORF">Pan97_14760</name>
</gene>
<protein>
    <submittedName>
        <fullName evidence="2">2,3-dehydroadipyl-CoA hydratase</fullName>
        <ecNumber evidence="2">4.2.1.17</ecNumber>
    </submittedName>
</protein>
<evidence type="ECO:0000256" key="1">
    <source>
        <dbReference type="ARBA" id="ARBA00005254"/>
    </source>
</evidence>